<organism evidence="1 2">
    <name type="scientific">Solirubrobacter phytolaccae</name>
    <dbReference type="NCBI Taxonomy" id="1404360"/>
    <lineage>
        <taxon>Bacteria</taxon>
        <taxon>Bacillati</taxon>
        <taxon>Actinomycetota</taxon>
        <taxon>Thermoleophilia</taxon>
        <taxon>Solirubrobacterales</taxon>
        <taxon>Solirubrobacteraceae</taxon>
        <taxon>Solirubrobacter</taxon>
    </lineage>
</organism>
<accession>A0A9X3NA28</accession>
<keyword evidence="2" id="KW-1185">Reference proteome</keyword>
<protein>
    <submittedName>
        <fullName evidence="1">Peroxide stress protein YaaA</fullName>
    </submittedName>
</protein>
<sequence>MLILLPPSEGKTAPSDGEPVDITSLALPGLSKTRERLLDVLSRLTFPRALKYLDVGPGLEPEARRNLTLREAPAAPAHEVYTGVLYEHLGLGTFADTDRVLIASALWGFVRPSDRIPAYRLSMGATLPRINSLPALWRDPLRKAVPDEGLIVDMRSGAYTAAWKPKTATLVGVRAFENGKTISHMVKATRGDVARILLSGEPVETPEDVASAVRQAGHQVELNGSGRSWTVDVIT</sequence>
<dbReference type="RefSeq" id="WP_270025436.1">
    <property type="nucleotide sequence ID" value="NZ_JAPDDP010000019.1"/>
</dbReference>
<dbReference type="GO" id="GO:0005829">
    <property type="term" value="C:cytosol"/>
    <property type="evidence" value="ECO:0007669"/>
    <property type="project" value="TreeGrafter"/>
</dbReference>
<dbReference type="PANTHER" id="PTHR30283:SF4">
    <property type="entry name" value="PEROXIDE STRESS RESISTANCE PROTEIN YAAA"/>
    <property type="match status" value="1"/>
</dbReference>
<dbReference type="AlphaFoldDB" id="A0A9X3NA28"/>
<comment type="caution">
    <text evidence="1">The sequence shown here is derived from an EMBL/GenBank/DDBJ whole genome shotgun (WGS) entry which is preliminary data.</text>
</comment>
<dbReference type="Pfam" id="PF03883">
    <property type="entry name" value="H2O2_YaaD"/>
    <property type="match status" value="1"/>
</dbReference>
<gene>
    <name evidence="1" type="ORF">OJ997_12535</name>
</gene>
<dbReference type="EMBL" id="JAPDDP010000019">
    <property type="protein sequence ID" value="MDA0181125.1"/>
    <property type="molecule type" value="Genomic_DNA"/>
</dbReference>
<dbReference type="GO" id="GO:0033194">
    <property type="term" value="P:response to hydroperoxide"/>
    <property type="evidence" value="ECO:0007669"/>
    <property type="project" value="TreeGrafter"/>
</dbReference>
<name>A0A9X3NA28_9ACTN</name>
<dbReference type="InterPro" id="IPR005583">
    <property type="entry name" value="YaaA"/>
</dbReference>
<evidence type="ECO:0000313" key="2">
    <source>
        <dbReference type="Proteomes" id="UP001147653"/>
    </source>
</evidence>
<reference evidence="1" key="1">
    <citation type="submission" date="2022-10" db="EMBL/GenBank/DDBJ databases">
        <title>The WGS of Solirubrobacter phytolaccae KCTC 29190.</title>
        <authorList>
            <person name="Jiang Z."/>
        </authorList>
    </citation>
    <scope>NUCLEOTIDE SEQUENCE</scope>
    <source>
        <strain evidence="1">KCTC 29190</strain>
    </source>
</reference>
<dbReference type="PANTHER" id="PTHR30283">
    <property type="entry name" value="PEROXIDE STRESS RESPONSE PROTEIN YAAA"/>
    <property type="match status" value="1"/>
</dbReference>
<evidence type="ECO:0000313" key="1">
    <source>
        <dbReference type="EMBL" id="MDA0181125.1"/>
    </source>
</evidence>
<proteinExistence type="predicted"/>
<dbReference type="Proteomes" id="UP001147653">
    <property type="component" value="Unassembled WGS sequence"/>
</dbReference>